<proteinExistence type="predicted"/>
<evidence type="ECO:0000313" key="1">
    <source>
        <dbReference type="EMBL" id="NHN57231.1"/>
    </source>
</evidence>
<sequence length="146" mass="16940">MNRRFIFHSEYDLPGPPARVFDALRDVDTWQRWWPQIREIERYDERRGRVLIRSFLPLSLDLILTESVVDQSDRRLRADIAGDLVGWSQFHVKPGNDGGTRLIFDQVSVVTKRGAATAAPFFRMAFVANHRVMMSSGMRRLARHTA</sequence>
<reference evidence="1" key="1">
    <citation type="submission" date="2020-03" db="EMBL/GenBank/DDBJ databases">
        <title>Draft sequencing of Calidifontibacter sp. DB0510.</title>
        <authorList>
            <person name="Kim D.-U."/>
        </authorList>
    </citation>
    <scope>NUCLEOTIDE SEQUENCE</scope>
    <source>
        <strain evidence="1">DB0510</strain>
    </source>
</reference>
<comment type="caution">
    <text evidence="1">The sequence shown here is derived from an EMBL/GenBank/DDBJ whole genome shotgun (WGS) entry which is preliminary data.</text>
</comment>
<dbReference type="RefSeq" id="WP_166198303.1">
    <property type="nucleotide sequence ID" value="NZ_JAAOIV010000013.1"/>
</dbReference>
<dbReference type="SUPFAM" id="SSF55961">
    <property type="entry name" value="Bet v1-like"/>
    <property type="match status" value="1"/>
</dbReference>
<gene>
    <name evidence="1" type="ORF">G9U51_15775</name>
</gene>
<dbReference type="InterPro" id="IPR023393">
    <property type="entry name" value="START-like_dom_sf"/>
</dbReference>
<dbReference type="AlphaFoldDB" id="A0A967B1S4"/>
<dbReference type="EMBL" id="JAAOIV010000013">
    <property type="protein sequence ID" value="NHN57231.1"/>
    <property type="molecule type" value="Genomic_DNA"/>
</dbReference>
<organism evidence="1 2">
    <name type="scientific">Metallococcus carri</name>
    <dbReference type="NCBI Taxonomy" id="1656884"/>
    <lineage>
        <taxon>Bacteria</taxon>
        <taxon>Bacillati</taxon>
        <taxon>Actinomycetota</taxon>
        <taxon>Actinomycetes</taxon>
        <taxon>Micrococcales</taxon>
        <taxon>Dermacoccaceae</taxon>
        <taxon>Metallococcus</taxon>
    </lineage>
</organism>
<dbReference type="Gene3D" id="3.30.530.20">
    <property type="match status" value="1"/>
</dbReference>
<keyword evidence="2" id="KW-1185">Reference proteome</keyword>
<dbReference type="Proteomes" id="UP000744769">
    <property type="component" value="Unassembled WGS sequence"/>
</dbReference>
<name>A0A967B1S4_9MICO</name>
<dbReference type="InterPro" id="IPR019587">
    <property type="entry name" value="Polyketide_cyclase/dehydratase"/>
</dbReference>
<protein>
    <submittedName>
        <fullName evidence="1">Polyketide cyclase</fullName>
    </submittedName>
</protein>
<accession>A0A967B1S4</accession>
<dbReference type="Pfam" id="PF10604">
    <property type="entry name" value="Polyketide_cyc2"/>
    <property type="match status" value="1"/>
</dbReference>
<evidence type="ECO:0000313" key="2">
    <source>
        <dbReference type="Proteomes" id="UP000744769"/>
    </source>
</evidence>